<name>A0ABQ0MJ02_9BACT</name>
<evidence type="ECO:0000313" key="2">
    <source>
        <dbReference type="Proteomes" id="UP000194153"/>
    </source>
</evidence>
<evidence type="ECO:0008006" key="3">
    <source>
        <dbReference type="Google" id="ProtNLM"/>
    </source>
</evidence>
<gene>
    <name evidence="1" type="ORF">GPEL0_01r2499</name>
</gene>
<comment type="caution">
    <text evidence="1">The sequence shown here is derived from an EMBL/GenBank/DDBJ whole genome shotgun (WGS) entry which is preliminary data.</text>
</comment>
<dbReference type="EMBL" id="BDQG01000001">
    <property type="protein sequence ID" value="GAW66929.1"/>
    <property type="molecule type" value="Genomic_DNA"/>
</dbReference>
<accession>A0ABQ0MJ02</accession>
<dbReference type="Proteomes" id="UP000194153">
    <property type="component" value="Unassembled WGS sequence"/>
</dbReference>
<keyword evidence="2" id="KW-1185">Reference proteome</keyword>
<sequence length="192" mass="21874">MVMTTQTALQETEQEIVAGDEGIQLLYSLSKEELVRIITDDAKNWLAHDGVWFQSLEKKYGMDVAVDIDTDAWRLFTVIEAKRIMERLGLKPGGGIPALVECLKHRFYARLNLQQCIEVTETRAVFRMIDCRVQSARKRKGLPDHPCKSVGIVEYSGFASTIDPRIGTRCLACPPDEHPEEFWCAWEFTLNP</sequence>
<reference evidence="1 2" key="1">
    <citation type="submission" date="2017-04" db="EMBL/GenBank/DDBJ databases">
        <authorList>
            <consortium name="Geobacter pelophilus Genome Sequencing"/>
            <person name="Aoyagi T."/>
            <person name="Koike H."/>
            <person name="Hori T."/>
        </authorList>
    </citation>
    <scope>NUCLEOTIDE SEQUENCE [LARGE SCALE GENOMIC DNA]</scope>
    <source>
        <strain evidence="1 2">Drf2</strain>
    </source>
</reference>
<reference evidence="2" key="2">
    <citation type="submission" date="2017-05" db="EMBL/GenBank/DDBJ databases">
        <title>Draft genome sequence of Geobacter pelophilus, a iron(III)-reducing bacteria.</title>
        <authorList>
            <person name="Aoyagi T."/>
            <person name="Koike H."/>
            <person name="Morita T."/>
            <person name="Sato Y."/>
            <person name="Habe H."/>
            <person name="Hori T."/>
        </authorList>
    </citation>
    <scope>NUCLEOTIDE SEQUENCE [LARGE SCALE GENOMIC DNA]</scope>
    <source>
        <strain evidence="2">Drf2</strain>
    </source>
</reference>
<evidence type="ECO:0000313" key="1">
    <source>
        <dbReference type="EMBL" id="GAW66929.1"/>
    </source>
</evidence>
<proteinExistence type="predicted"/>
<dbReference type="Pfam" id="PF19620">
    <property type="entry name" value="DUF6125"/>
    <property type="match status" value="1"/>
</dbReference>
<organism evidence="1 2">
    <name type="scientific">Geoanaerobacter pelophilus</name>
    <dbReference type="NCBI Taxonomy" id="60036"/>
    <lineage>
        <taxon>Bacteria</taxon>
        <taxon>Pseudomonadati</taxon>
        <taxon>Thermodesulfobacteriota</taxon>
        <taxon>Desulfuromonadia</taxon>
        <taxon>Geobacterales</taxon>
        <taxon>Geobacteraceae</taxon>
        <taxon>Geoanaerobacter</taxon>
    </lineage>
</organism>
<protein>
    <recommendedName>
        <fullName evidence="3">Cytosolic protein</fullName>
    </recommendedName>
</protein>